<keyword evidence="5" id="KW-1185">Reference proteome</keyword>
<protein>
    <submittedName>
        <fullName evidence="4">S-layer homology domain-containing protein</fullName>
    </submittedName>
</protein>
<feature type="domain" description="SLH" evidence="3">
    <location>
        <begin position="34"/>
        <end position="93"/>
    </location>
</feature>
<gene>
    <name evidence="4" type="ORF">WMW72_07480</name>
</gene>
<name>A0ABU9DFV2_9BACL</name>
<accession>A0ABU9DFV2</accession>
<feature type="region of interest" description="Disordered" evidence="1">
    <location>
        <begin position="478"/>
        <end position="501"/>
    </location>
</feature>
<dbReference type="EMBL" id="JBBPCC010000003">
    <property type="protein sequence ID" value="MEK8127757.1"/>
    <property type="molecule type" value="Genomic_DNA"/>
</dbReference>
<evidence type="ECO:0000256" key="1">
    <source>
        <dbReference type="SAM" id="MobiDB-lite"/>
    </source>
</evidence>
<feature type="domain" description="SLH" evidence="3">
    <location>
        <begin position="94"/>
        <end position="157"/>
    </location>
</feature>
<feature type="signal peptide" evidence="2">
    <location>
        <begin position="1"/>
        <end position="21"/>
    </location>
</feature>
<evidence type="ECO:0000256" key="2">
    <source>
        <dbReference type="SAM" id="SignalP"/>
    </source>
</evidence>
<dbReference type="SMART" id="SM00635">
    <property type="entry name" value="BID_2"/>
    <property type="match status" value="10"/>
</dbReference>
<keyword evidence="2" id="KW-0732">Signal</keyword>
<dbReference type="InterPro" id="IPR013783">
    <property type="entry name" value="Ig-like_fold"/>
</dbReference>
<dbReference type="InterPro" id="IPR015919">
    <property type="entry name" value="Cadherin-like_sf"/>
</dbReference>
<dbReference type="SUPFAM" id="SSF49313">
    <property type="entry name" value="Cadherin-like"/>
    <property type="match status" value="1"/>
</dbReference>
<sequence>MSMLSGLLVTALLAPAGASYAAAGERALLSEGAVPVLLDIQSVSLDRLQSIQKAATLGLVQGDESGRFRPDDILTRQELAALLVRALKLPIPQSVESFTDVDPQSWSSSYIAAVKQAGLMQGDDQGRFHPAALITREELAIVLVRASQQTPIVDESLGEVTDWGSVSSWAESFVKTAIRGDIVPVSQGRFAPQEPVLRADIAQMLISAFYPDENPALLQDIQNGHIRINGKTYQLSDQVKGIFQENNRKALKGAKLKFQSSGGTIQSITELRLVASGAEPEEGEAEFSRNLKLDGQHAVLNGNLTVSGDYMTVTNLTIKGDLHLRRELEHDFLASGLKVQGNTVIEGGDSNTVVFEESSLQNVDVKKQDVHLVAGQGSSIASVNVQTDASIESTEGSIKKLTLTEGAQSVNLQGSILEVKVTSTQPVTVNGNPSIGKMAVDQGSTVTLTGSASVAEIQLNNKDSKVIASSNTQVGNVTAANGASTSNVQKASEPSPNTPPRLAVPLPELELTVGKPAVQLDLSQYFKDDEQSILKYQASSLKSSVVKSALSGSVLTLTPVAGGSTSVRIIADDQNGGKLTVDMKVTVNALPVANPAKVPAAMLLTAGTQGHAVDLSEIFSDPDKDALTFKVQSSAPDIAKVTEVEGKLTVIPLTSGQTIIKATADDGRGGEASISFAVTVNEAPVVQPIPQRIVQLGGGAQMIDLTSYLSDKEGDALFLTLGTYNSAIASVSLSGQQLQILPIKAGNTRIEFTVSDGRGGITSAGLDLHVNTRPELAQAIPGQWLTAGAADGIVDLSGVFTDAEHDPLTYLIQTSQPSIVTGSEAGGKLTLKAISGGNAQITVTAKDGKGGEAVTSFQVNINEAPVIAPVPVQVIQLGGGARQVDLTSFLSDKEHDPLTLTASVDTPGVAGVSAAGTILTFTPASAGRTQVRFTVKDGRGGEASSVLTLVVNAAPQVVQQPANQHLTVGAPDGELDLKAVFVDPDQDPLSYEFSSSLPGIVQLSEASGKLGIRAQGSGTTTVTIKALDGKGGEAGASFTVTVNEGPVLSAIPLQYVQLGAPAQEFDLTPYVKDKENDAWTVTVDAFPAQTVNVGVTGPKLLLTAVAAGKAEVKLTLNDVRGGVTKGTLYLEVNTAPTVSQTLPKLIVTAGQAPGLVDLAPVFADADLDTLTYEITSSQPALATGSEAGGRLSVKGLAPGTAKITVTAKDGRGGETSTSFDVEVNAAPEIQAIPDQLIQLNGTPLELNLLPYIHDLEQDTMTLQAAANNTAIAQVQVNGFKLTITPVSAGLAQIGIIVTDSRGGESKANIRLTVNTAPMNKQQPSPQVLTVGEEDGLTDLSLLFADPDGDTLTYSAVSSNPSFVTVSENGGIVKTHALESGTATITVKAMDGRGGQASAAFTVTVNEPPTVTAIPLQKLKLPGNSRTLDLSGYLSDKEQDELTVTGITYNATIVSLSLQDLLLTMTPLSLGDTTVTMSVYDGRGGTTRTSFPLKVTLPNQDPVVQQPIPDSVLTVGQADGTLNLDAVFSDPDTEDTLTYEASSSAPGVASAALAGSQLTVHAVASGTADILLQASDGKGGQTTATWKITVNQPPAISSIADQVIWLHEGAKELDLTALLTDPDTQDVPNLSVSAISSAPGAASVTVAGKKLTIKPETAGSAQINLTVSDGRGGKATATIKVTVKKNQPPAIAAIPEQVMKAGDGTLSVDLTPYLSDPDPEDANSLTVSISAVPDAAVAAVSVTGKTLLLTPAAPGKTTVQLSVSDGRGGTAAANVAITVNPAKVNHAPVVESSIYEQVLTPGVTNARTFDLSQLFSDPDGDALTFTAVSASAVGATASVSGSMLTLTPGTGSASTKVTITATDGDGAQGTYELTVRTAQAVPNGQLSIVTKQGVKDPVTYDLSALFPGQSSFKVYKGTPDSTFTGPTALNGTILTLTNTDVGLHTWVVGSDGRAVVLQFKSSPQGTAERFFSQYLDGGDGRIAFQISYTGNGDQTEAMKGYSVEIHQWMKKTNTKKVTTKALFEGVVEPYIVIDSVFYDAFDIMNIWYFNDDLSMYSPNEFNTVALVLKRNGNIVDVLGDPNGKDPILPSGGTIIRKSGIYTGSSAFAKVGEWNTFPKGTYEYFGKHTK</sequence>
<dbReference type="Gene3D" id="2.60.40.10">
    <property type="entry name" value="Immunoglobulins"/>
    <property type="match status" value="9"/>
</dbReference>
<feature type="compositionally biased region" description="Polar residues" evidence="1">
    <location>
        <begin position="478"/>
        <end position="495"/>
    </location>
</feature>
<dbReference type="InterPro" id="IPR006644">
    <property type="entry name" value="Cadg"/>
</dbReference>
<organism evidence="4 5">
    <name type="scientific">Paenibacillus filicis</name>
    <dbReference type="NCBI Taxonomy" id="669464"/>
    <lineage>
        <taxon>Bacteria</taxon>
        <taxon>Bacillati</taxon>
        <taxon>Bacillota</taxon>
        <taxon>Bacilli</taxon>
        <taxon>Bacillales</taxon>
        <taxon>Paenibacillaceae</taxon>
        <taxon>Paenibacillus</taxon>
    </lineage>
</organism>
<dbReference type="Pfam" id="PF00395">
    <property type="entry name" value="SLH"/>
    <property type="match status" value="3"/>
</dbReference>
<evidence type="ECO:0000313" key="4">
    <source>
        <dbReference type="EMBL" id="MEK8127757.1"/>
    </source>
</evidence>
<feature type="chain" id="PRO_5045452715" evidence="2">
    <location>
        <begin position="22"/>
        <end position="2128"/>
    </location>
</feature>
<evidence type="ECO:0000313" key="5">
    <source>
        <dbReference type="Proteomes" id="UP001469365"/>
    </source>
</evidence>
<proteinExistence type="predicted"/>
<dbReference type="InterPro" id="IPR001119">
    <property type="entry name" value="SLH_dom"/>
</dbReference>
<dbReference type="PROSITE" id="PS51272">
    <property type="entry name" value="SLH"/>
    <property type="match status" value="2"/>
</dbReference>
<dbReference type="Proteomes" id="UP001469365">
    <property type="component" value="Unassembled WGS sequence"/>
</dbReference>
<dbReference type="Pfam" id="PF17963">
    <property type="entry name" value="Big_9"/>
    <property type="match status" value="5"/>
</dbReference>
<dbReference type="Gene3D" id="2.60.40.1080">
    <property type="match status" value="1"/>
</dbReference>
<comment type="caution">
    <text evidence="4">The sequence shown here is derived from an EMBL/GenBank/DDBJ whole genome shotgun (WGS) entry which is preliminary data.</text>
</comment>
<dbReference type="SMART" id="SM00736">
    <property type="entry name" value="CADG"/>
    <property type="match status" value="3"/>
</dbReference>
<dbReference type="InterPro" id="IPR003343">
    <property type="entry name" value="Big_2"/>
</dbReference>
<reference evidence="4 5" key="1">
    <citation type="submission" date="2024-04" db="EMBL/GenBank/DDBJ databases">
        <title>draft genome sequnece of Paenibacillus filicis.</title>
        <authorList>
            <person name="Kim D.-U."/>
        </authorList>
    </citation>
    <scope>NUCLEOTIDE SEQUENCE [LARGE SCALE GENOMIC DNA]</scope>
    <source>
        <strain evidence="4 5">KACC14197</strain>
    </source>
</reference>
<evidence type="ECO:0000259" key="3">
    <source>
        <dbReference type="PROSITE" id="PS51272"/>
    </source>
</evidence>